<dbReference type="Gene3D" id="2.40.50.730">
    <property type="match status" value="1"/>
</dbReference>
<feature type="region of interest" description="Disordered" evidence="13">
    <location>
        <begin position="69"/>
        <end position="125"/>
    </location>
</feature>
<dbReference type="InterPro" id="IPR036397">
    <property type="entry name" value="RNaseH_sf"/>
</dbReference>
<dbReference type="GO" id="GO:0003688">
    <property type="term" value="F:DNA replication origin binding"/>
    <property type="evidence" value="ECO:0007669"/>
    <property type="project" value="TreeGrafter"/>
</dbReference>
<feature type="domain" description="DNA-directed DNA polymerase family B multifunctional" evidence="14">
    <location>
        <begin position="883"/>
        <end position="1411"/>
    </location>
</feature>
<dbReference type="PANTHER" id="PTHR45861">
    <property type="entry name" value="DNA POLYMERASE ALPHA CATALYTIC SUBUNIT"/>
    <property type="match status" value="1"/>
</dbReference>
<organism evidence="18 19">
    <name type="scientific">Calicophoron daubneyi</name>
    <name type="common">Rumen fluke</name>
    <name type="synonym">Paramphistomum daubneyi</name>
    <dbReference type="NCBI Taxonomy" id="300641"/>
    <lineage>
        <taxon>Eukaryota</taxon>
        <taxon>Metazoa</taxon>
        <taxon>Spiralia</taxon>
        <taxon>Lophotrochozoa</taxon>
        <taxon>Platyhelminthes</taxon>
        <taxon>Trematoda</taxon>
        <taxon>Digenea</taxon>
        <taxon>Plagiorchiida</taxon>
        <taxon>Pronocephalata</taxon>
        <taxon>Paramphistomoidea</taxon>
        <taxon>Paramphistomidae</taxon>
        <taxon>Calicophoron</taxon>
    </lineage>
</organism>
<evidence type="ECO:0000256" key="11">
    <source>
        <dbReference type="ARBA" id="ARBA00023242"/>
    </source>
</evidence>
<comment type="similarity">
    <text evidence="2 12">Belongs to the DNA polymerase type-B family.</text>
</comment>
<dbReference type="Gene3D" id="1.10.3200.20">
    <property type="entry name" value="DNA Polymerase alpha, zinc finger"/>
    <property type="match status" value="1"/>
</dbReference>
<name>A0AAV2TAX3_CALDB</name>
<evidence type="ECO:0000256" key="5">
    <source>
        <dbReference type="ARBA" id="ARBA00022705"/>
    </source>
</evidence>
<dbReference type="Pfam" id="PF12254">
    <property type="entry name" value="DNA_pol_alpha_N"/>
    <property type="match status" value="1"/>
</dbReference>
<keyword evidence="5 12" id="KW-0235">DNA replication</keyword>
<keyword evidence="11" id="KW-0539">Nucleus</keyword>
<protein>
    <recommendedName>
        <fullName evidence="12">DNA polymerase</fullName>
        <ecNumber evidence="12">2.7.7.7</ecNumber>
    </recommendedName>
</protein>
<evidence type="ECO:0000256" key="6">
    <source>
        <dbReference type="ARBA" id="ARBA00022723"/>
    </source>
</evidence>
<dbReference type="FunFam" id="3.30.70.2820:FF:000001">
    <property type="entry name" value="DNA polymerase"/>
    <property type="match status" value="1"/>
</dbReference>
<proteinExistence type="inferred from homology"/>
<dbReference type="SUPFAM" id="SSF53098">
    <property type="entry name" value="Ribonuclease H-like"/>
    <property type="match status" value="1"/>
</dbReference>
<dbReference type="InterPro" id="IPR006172">
    <property type="entry name" value="DNA-dir_DNA_pol_B"/>
</dbReference>
<dbReference type="SMART" id="SM00486">
    <property type="entry name" value="POLBc"/>
    <property type="match status" value="1"/>
</dbReference>
<keyword evidence="8" id="KW-0862">Zinc</keyword>
<feature type="domain" description="DNA-directed DNA polymerase family B exonuclease" evidence="15">
    <location>
        <begin position="492"/>
        <end position="777"/>
    </location>
</feature>
<dbReference type="InterPro" id="IPR006133">
    <property type="entry name" value="DNA-dir_DNA_pol_B_exonuc"/>
</dbReference>
<reference evidence="18" key="1">
    <citation type="submission" date="2024-06" db="EMBL/GenBank/DDBJ databases">
        <authorList>
            <person name="Liu X."/>
            <person name="Lenzi L."/>
            <person name="Haldenby T S."/>
            <person name="Uol C."/>
        </authorList>
    </citation>
    <scope>NUCLEOTIDE SEQUENCE</scope>
</reference>
<dbReference type="GO" id="GO:0003887">
    <property type="term" value="F:DNA-directed DNA polymerase activity"/>
    <property type="evidence" value="ECO:0007669"/>
    <property type="project" value="UniProtKB-KW"/>
</dbReference>
<dbReference type="Pfam" id="PF03104">
    <property type="entry name" value="DNA_pol_B_exo1"/>
    <property type="match status" value="1"/>
</dbReference>
<feature type="region of interest" description="Disordered" evidence="13">
    <location>
        <begin position="168"/>
        <end position="224"/>
    </location>
</feature>
<dbReference type="GO" id="GO:0003697">
    <property type="term" value="F:single-stranded DNA binding"/>
    <property type="evidence" value="ECO:0007669"/>
    <property type="project" value="TreeGrafter"/>
</dbReference>
<feature type="compositionally biased region" description="Polar residues" evidence="13">
    <location>
        <begin position="270"/>
        <end position="282"/>
    </location>
</feature>
<sequence>MEGSRNPRRLSAGVESRRALLAKMREAKAKGEKLRIEEEEHPVYDTVDEAEYAKVVQKRLEDDWIVDDEGLGYADDGREIFDDNDEDEENEARGKAKGGSASQSKTKKSRLNPDIRAGDSCPLRPVAGRDIRSLFAATSAQKSAKRRKESVGSSVDTNLDDLLAELESSTPAVQTSTRAHIHKSKSRKRVLPPTPSVSNGRPIVPPENSIDIHPSENGVGQNSLREAPEKRLVSSLKILPTQVPTPRAKNPFSADKPQPSKANGMVVRQPHTNSPASEVNSSSHEHELSATDFEEDFDMPHSEDVSVKVKQESSHSPDKRAILAKPELSTGWLAAEKQAIWDADDWTGEVDAEVPVPLENKDAIHFFWFDAYEDAKQMPGAVYMFGKIRDETHPGKFRSCCLRIKDLERQIYLLPRGGANEEDSRADVKEVYPEFREITKQYKIPKFRCKVAHKRYAFEYADVPANADYLEVRYNASYPALPADLQGKTFSRVFGTNTSFLENFILELQLHGPCWLEVKQASPVQPQFSWCSVDFEVVWQSGSSCPIDKLSSVLDKSGGSTDGVKLRKLLQPPTLCLVSINIKSVTEARASHSEIVSIGMLIDQNYSLDRPSGKSMFDSHYLVLAPPKDAALPYDLRTKLPTFGPQYSPPPNAWPCNSAGRTGSSGSNASQLCGGVDVEPSERALLGRFLTRIHKIDPDLIIGHDLWGNEIELLIQRLTANKVAHWHRIGRLRRSAHFSVNAANRSWLIRHSMPGRLVCDTRLSARELIRSRTYSLSDLANQVLVEFDSTRKNDAAARRQVPQAVITQLVGSSFASSLADMGVEITDLEIDSADLRGLFATSDLIRQLIDFCLSDAHLALRLAHQLQVLPLAMQITTICGNLLSRTLAGGRAERNEFLLLHTFTHHGYLVPDAPYANRNRITVSAQDEWDVHVDNAEDTHVNTAPTSRRKPAYAGGLVLEPKKGFYDKYILLLDFNSLYPSIIQEFNICFTTVDRKLVTGTKSEPTIVDNEGSNEVSQLDTLIGALLSSVQGDVGHSNISEHIRLPTDQLPGLLPAEIRRLVESRREVKKLIAAATANNNRPDPVQMAQWNTRQAALKLTANSVYGCLGFAASRFCARGLAALVTGLGRAVLVNTRDLVEAMNFEVIYGDTDSIMINTNTTDLLAALTIGEKVRQEVNKHYRLLELDTDGVYASMLLLAKKKYAALAIINPVQWADALRASKACGAPANAIPQPATKQEMKGLDIVRRDWSTLAITVGKRCVSALLSGDPKDVILERIHTDLTETARKARDGELPLSDFVITKMLTKDPEEYTDAKSLPHVQVALRLNSGGIDSKVADTTGGTRRRFRAGDTVDYIICNDGSGHTATQRGYSPAELAVRSQKIDQPQLKVDVTYYLAHQIHPVICRLVAPIEGTSPARIADCLGLDPTVYRHQAGVGASEEEENELHFGIVNGGSGRDAIWPDVEPLTIPCPRNCGGTPIEIKICAFSPSNKSWSCPKCSHNILRSVESMRLVANRLMFISHQLIARYELGWVCCEDPACGLATRTVLCPPSSVSSNTDSDGLWARGGRPLCPGCGGQALLKPIYSESQLYRQLCFFRYLVSPNPNMESETQISPQIGRLLLQCRNYLDRVLSHSGYAMVDLSQLFSGLRTLPAALGLH</sequence>
<dbReference type="InterPro" id="IPR043502">
    <property type="entry name" value="DNA/RNA_pol_sf"/>
</dbReference>
<evidence type="ECO:0000313" key="18">
    <source>
        <dbReference type="EMBL" id="CAL5134498.1"/>
    </source>
</evidence>
<dbReference type="Gene3D" id="3.30.70.2820">
    <property type="match status" value="1"/>
</dbReference>
<evidence type="ECO:0000313" key="19">
    <source>
        <dbReference type="Proteomes" id="UP001497525"/>
    </source>
</evidence>
<evidence type="ECO:0000259" key="17">
    <source>
        <dbReference type="Pfam" id="PF12254"/>
    </source>
</evidence>
<feature type="compositionally biased region" description="Polar residues" evidence="13">
    <location>
        <begin position="168"/>
        <end position="178"/>
    </location>
</feature>
<evidence type="ECO:0000256" key="3">
    <source>
        <dbReference type="ARBA" id="ARBA00022679"/>
    </source>
</evidence>
<evidence type="ECO:0000256" key="12">
    <source>
        <dbReference type="RuleBase" id="RU000442"/>
    </source>
</evidence>
<evidence type="ECO:0000259" key="15">
    <source>
        <dbReference type="Pfam" id="PF03104"/>
    </source>
</evidence>
<dbReference type="InterPro" id="IPR024647">
    <property type="entry name" value="DNA_pol_a_cat_su_N"/>
</dbReference>
<dbReference type="InterPro" id="IPR015088">
    <property type="entry name" value="Znf_DNA-dir_DNA_pol_B_alpha"/>
</dbReference>
<keyword evidence="7" id="KW-0863">Zinc-finger</keyword>
<dbReference type="GO" id="GO:0006272">
    <property type="term" value="P:leading strand elongation"/>
    <property type="evidence" value="ECO:0007669"/>
    <property type="project" value="TreeGrafter"/>
</dbReference>
<evidence type="ECO:0000256" key="9">
    <source>
        <dbReference type="ARBA" id="ARBA00022932"/>
    </source>
</evidence>
<dbReference type="Gene3D" id="3.30.420.10">
    <property type="entry name" value="Ribonuclease H-like superfamily/Ribonuclease H"/>
    <property type="match status" value="1"/>
</dbReference>
<dbReference type="CDD" id="cd05532">
    <property type="entry name" value="POLBc_alpha"/>
    <property type="match status" value="1"/>
</dbReference>
<feature type="domain" description="Zinc finger DNA-directed DNA polymerase family B alpha" evidence="16">
    <location>
        <begin position="1463"/>
        <end position="1646"/>
    </location>
</feature>
<keyword evidence="10 12" id="KW-0238">DNA-binding</keyword>
<keyword evidence="9 12" id="KW-0239">DNA-directed DNA polymerase</keyword>
<feature type="compositionally biased region" description="Basic and acidic residues" evidence="13">
    <location>
        <begin position="298"/>
        <end position="318"/>
    </location>
</feature>
<keyword evidence="6" id="KW-0479">Metal-binding</keyword>
<evidence type="ECO:0000256" key="8">
    <source>
        <dbReference type="ARBA" id="ARBA00022833"/>
    </source>
</evidence>
<feature type="compositionally biased region" description="Basic residues" evidence="13">
    <location>
        <begin position="179"/>
        <end position="190"/>
    </location>
</feature>
<dbReference type="EC" id="2.7.7.7" evidence="12"/>
<feature type="region of interest" description="Disordered" evidence="13">
    <location>
        <begin position="242"/>
        <end position="318"/>
    </location>
</feature>
<dbReference type="InterPro" id="IPR038256">
    <property type="entry name" value="Pol_alpha_znc_sf"/>
</dbReference>
<dbReference type="InterPro" id="IPR023211">
    <property type="entry name" value="DNA_pol_palm_dom_sf"/>
</dbReference>
<dbReference type="Pfam" id="PF08996">
    <property type="entry name" value="zf-DNA_Pol"/>
    <property type="match status" value="1"/>
</dbReference>
<dbReference type="InterPro" id="IPR045846">
    <property type="entry name" value="POLBc_alpha"/>
</dbReference>
<evidence type="ECO:0000256" key="7">
    <source>
        <dbReference type="ARBA" id="ARBA00022771"/>
    </source>
</evidence>
<accession>A0AAV2TAX3</accession>
<dbReference type="InterPro" id="IPR017964">
    <property type="entry name" value="DNA-dir_DNA_pol_B_CS"/>
</dbReference>
<feature type="domain" description="DNA polymerase alpha catalytic subunit N-terminal" evidence="17">
    <location>
        <begin position="21"/>
        <end position="82"/>
    </location>
</feature>
<dbReference type="CDD" id="cd05776">
    <property type="entry name" value="DNA_polB_alpha_exo"/>
    <property type="match status" value="1"/>
</dbReference>
<dbReference type="EMBL" id="CAXLJL010000201">
    <property type="protein sequence ID" value="CAL5134498.1"/>
    <property type="molecule type" value="Genomic_DNA"/>
</dbReference>
<evidence type="ECO:0000256" key="1">
    <source>
        <dbReference type="ARBA" id="ARBA00004123"/>
    </source>
</evidence>
<evidence type="ECO:0000256" key="10">
    <source>
        <dbReference type="ARBA" id="ARBA00023125"/>
    </source>
</evidence>
<evidence type="ECO:0000256" key="4">
    <source>
        <dbReference type="ARBA" id="ARBA00022695"/>
    </source>
</evidence>
<dbReference type="GO" id="GO:0008270">
    <property type="term" value="F:zinc ion binding"/>
    <property type="evidence" value="ECO:0007669"/>
    <property type="project" value="UniProtKB-KW"/>
</dbReference>
<dbReference type="Gene3D" id="3.90.1600.10">
    <property type="entry name" value="Palm domain of DNA polymerase"/>
    <property type="match status" value="1"/>
</dbReference>
<dbReference type="Gene3D" id="1.10.132.60">
    <property type="entry name" value="DNA polymerase family B, C-terminal domain"/>
    <property type="match status" value="1"/>
</dbReference>
<dbReference type="GO" id="GO:0005658">
    <property type="term" value="C:alpha DNA polymerase:primase complex"/>
    <property type="evidence" value="ECO:0007669"/>
    <property type="project" value="TreeGrafter"/>
</dbReference>
<comment type="catalytic activity">
    <reaction evidence="12">
        <text>DNA(n) + a 2'-deoxyribonucleoside 5'-triphosphate = DNA(n+1) + diphosphate</text>
        <dbReference type="Rhea" id="RHEA:22508"/>
        <dbReference type="Rhea" id="RHEA-COMP:17339"/>
        <dbReference type="Rhea" id="RHEA-COMP:17340"/>
        <dbReference type="ChEBI" id="CHEBI:33019"/>
        <dbReference type="ChEBI" id="CHEBI:61560"/>
        <dbReference type="ChEBI" id="CHEBI:173112"/>
        <dbReference type="EC" id="2.7.7.7"/>
    </reaction>
</comment>
<dbReference type="Gene3D" id="1.10.287.690">
    <property type="entry name" value="Helix hairpin bin"/>
    <property type="match status" value="1"/>
</dbReference>
<dbReference type="InterPro" id="IPR006134">
    <property type="entry name" value="DNA-dir_DNA_pol_B_multi_dom"/>
</dbReference>
<dbReference type="GO" id="GO:0003682">
    <property type="term" value="F:chromatin binding"/>
    <property type="evidence" value="ECO:0007669"/>
    <property type="project" value="TreeGrafter"/>
</dbReference>
<evidence type="ECO:0000256" key="13">
    <source>
        <dbReference type="SAM" id="MobiDB-lite"/>
    </source>
</evidence>
<evidence type="ECO:0000259" key="16">
    <source>
        <dbReference type="Pfam" id="PF08996"/>
    </source>
</evidence>
<dbReference type="PRINTS" id="PR00106">
    <property type="entry name" value="DNAPOLB"/>
</dbReference>
<dbReference type="PANTHER" id="PTHR45861:SF1">
    <property type="entry name" value="DNA POLYMERASE ALPHA CATALYTIC SUBUNIT"/>
    <property type="match status" value="1"/>
</dbReference>
<dbReference type="Pfam" id="PF00136">
    <property type="entry name" value="DNA_pol_B"/>
    <property type="match status" value="1"/>
</dbReference>
<keyword evidence="3 12" id="KW-0808">Transferase</keyword>
<dbReference type="GO" id="GO:1902975">
    <property type="term" value="P:mitotic DNA replication initiation"/>
    <property type="evidence" value="ECO:0007669"/>
    <property type="project" value="InterPro"/>
</dbReference>
<dbReference type="Proteomes" id="UP001497525">
    <property type="component" value="Unassembled WGS sequence"/>
</dbReference>
<comment type="subcellular location">
    <subcellularLocation>
        <location evidence="1">Nucleus</location>
    </subcellularLocation>
</comment>
<keyword evidence="4 12" id="KW-0548">Nucleotidyltransferase</keyword>
<dbReference type="InterPro" id="IPR042087">
    <property type="entry name" value="DNA_pol_B_thumb"/>
</dbReference>
<dbReference type="InterPro" id="IPR012337">
    <property type="entry name" value="RNaseH-like_sf"/>
</dbReference>
<dbReference type="NCBIfam" id="TIGR00592">
    <property type="entry name" value="pol2"/>
    <property type="match status" value="1"/>
</dbReference>
<evidence type="ECO:0000259" key="14">
    <source>
        <dbReference type="Pfam" id="PF00136"/>
    </source>
</evidence>
<comment type="caution">
    <text evidence="18">The sequence shown here is derived from an EMBL/GenBank/DDBJ whole genome shotgun (WGS) entry which is preliminary data.</text>
</comment>
<dbReference type="PROSITE" id="PS00116">
    <property type="entry name" value="DNA_POLYMERASE_B"/>
    <property type="match status" value="1"/>
</dbReference>
<dbReference type="GO" id="GO:0000166">
    <property type="term" value="F:nucleotide binding"/>
    <property type="evidence" value="ECO:0007669"/>
    <property type="project" value="InterPro"/>
</dbReference>
<dbReference type="SUPFAM" id="SSF56672">
    <property type="entry name" value="DNA/RNA polymerases"/>
    <property type="match status" value="1"/>
</dbReference>
<dbReference type="GO" id="GO:0006273">
    <property type="term" value="P:lagging strand elongation"/>
    <property type="evidence" value="ECO:0007669"/>
    <property type="project" value="TreeGrafter"/>
</dbReference>
<evidence type="ECO:0000256" key="2">
    <source>
        <dbReference type="ARBA" id="ARBA00005755"/>
    </source>
</evidence>
<gene>
    <name evidence="18" type="ORF">CDAUBV1_LOCUS7871</name>
</gene>